<evidence type="ECO:0000313" key="7">
    <source>
        <dbReference type="Proteomes" id="UP001186104"/>
    </source>
</evidence>
<dbReference type="Gene3D" id="3.40.50.300">
    <property type="entry name" value="P-loop containing nucleotide triphosphate hydrolases"/>
    <property type="match status" value="2"/>
</dbReference>
<evidence type="ECO:0000313" key="6">
    <source>
        <dbReference type="EMBL" id="MDV6304468.1"/>
    </source>
</evidence>
<dbReference type="PANTHER" id="PTHR32114:SF2">
    <property type="entry name" value="ABC TRANSPORTER ABCH.3"/>
    <property type="match status" value="1"/>
</dbReference>
<name>A0ABU4D426_9NOCA</name>
<comment type="subunit">
    <text evidence="2">Heterodimer of SbcC and SbcD.</text>
</comment>
<feature type="coiled-coil region" evidence="4">
    <location>
        <begin position="383"/>
        <end position="424"/>
    </location>
</feature>
<sequence length="688" mass="76050">MKLQYIELKNFRQFKGLQRLNLSSTVEKPVSLFFGANGSGKTTLLNAFTWALYGSMSEDVEVQQRLATDTVWRAAPSGSAVTVAVELGFDHGGRAYRLVRHADLVKESDDQPGSSNPELTLSIIDASGMSSEVRAPQEMVSSILPEGISRFFFFNGERIEKLVQKGSYAEIQQDIKALLNIKHVERAIEHLPKVSRKLSAAVRDRGGEVASELQQKIDEAEDQLDRHEAAVIAADQEVESYRAERDSVIEVLSKHESVAHVQRERNNAEGELERFRLEREAAREALGQLIATRGFLAFTGEIVETTSLVASSLYRKGALPAPLKREFVDELLKHDKCICGAPLEIGSPSRSSVEEWRQRAGLQAVETAWQELNGKLPEMKAARDALRSAMAEATIRVDDAEENVSRLEARVSELAGQLADSELEDVKALSAKRLDLDRRIERCVSGSSVERSRMQDLSSGLESLKSQLSQAELKDEHASKARDRVNLVQGVQKALEEIREIRSTEMRRRLELELQDIFRGISVKPYTPRLSSDFELTLYQDVDGVEMEVPKSTGENQILSVSFVAAVSKLARQIPTEGRAEGDSSEGSGSYPIVMDAAFGSLDRNYQKEVARALARMAPQLVVLVSKSQGLGDVIKELRSHVSNLGVVVMNSSSTRDVSEDLEIDGSNHSYIRSGASANFSTFEEIGS</sequence>
<dbReference type="Proteomes" id="UP001186104">
    <property type="component" value="Unassembled WGS sequence"/>
</dbReference>
<evidence type="ECO:0000256" key="3">
    <source>
        <dbReference type="ARBA" id="ARBA00013368"/>
    </source>
</evidence>
<comment type="caution">
    <text evidence="6">The sequence shown here is derived from an EMBL/GenBank/DDBJ whole genome shotgun (WGS) entry which is preliminary data.</text>
</comment>
<comment type="similarity">
    <text evidence="1">Belongs to the SMC family. SbcC subfamily.</text>
</comment>
<organism evidence="6 7">
    <name type="scientific">Rhodococcus cerastii</name>
    <dbReference type="NCBI Taxonomy" id="908616"/>
    <lineage>
        <taxon>Bacteria</taxon>
        <taxon>Bacillati</taxon>
        <taxon>Actinomycetota</taxon>
        <taxon>Actinomycetes</taxon>
        <taxon>Mycobacteriales</taxon>
        <taxon>Nocardiaceae</taxon>
        <taxon>Rhodococcus</taxon>
    </lineage>
</organism>
<dbReference type="PANTHER" id="PTHR32114">
    <property type="entry name" value="ABC TRANSPORTER ABCH.3"/>
    <property type="match status" value="1"/>
</dbReference>
<evidence type="ECO:0000256" key="2">
    <source>
        <dbReference type="ARBA" id="ARBA00011322"/>
    </source>
</evidence>
<feature type="domain" description="Rad50/SbcC-type AAA" evidence="5">
    <location>
        <begin position="6"/>
        <end position="224"/>
    </location>
</feature>
<evidence type="ECO:0000256" key="1">
    <source>
        <dbReference type="ARBA" id="ARBA00006930"/>
    </source>
</evidence>
<protein>
    <recommendedName>
        <fullName evidence="3">Nuclease SbcCD subunit C</fullName>
    </recommendedName>
</protein>
<keyword evidence="7" id="KW-1185">Reference proteome</keyword>
<feature type="coiled-coil region" evidence="4">
    <location>
        <begin position="203"/>
        <end position="292"/>
    </location>
</feature>
<gene>
    <name evidence="6" type="ORF">R3P93_18055</name>
</gene>
<dbReference type="InterPro" id="IPR038729">
    <property type="entry name" value="Rad50/SbcC_AAA"/>
</dbReference>
<feature type="coiled-coil region" evidence="4">
    <location>
        <begin position="454"/>
        <end position="481"/>
    </location>
</feature>
<evidence type="ECO:0000259" key="5">
    <source>
        <dbReference type="Pfam" id="PF13476"/>
    </source>
</evidence>
<proteinExistence type="inferred from homology"/>
<dbReference type="Pfam" id="PF13476">
    <property type="entry name" value="AAA_23"/>
    <property type="match status" value="1"/>
</dbReference>
<evidence type="ECO:0000256" key="4">
    <source>
        <dbReference type="SAM" id="Coils"/>
    </source>
</evidence>
<dbReference type="InterPro" id="IPR027417">
    <property type="entry name" value="P-loop_NTPase"/>
</dbReference>
<dbReference type="EMBL" id="JAWLKF010000011">
    <property type="protein sequence ID" value="MDV6304468.1"/>
    <property type="molecule type" value="Genomic_DNA"/>
</dbReference>
<reference evidence="6 7" key="1">
    <citation type="submission" date="2023-10" db="EMBL/GenBank/DDBJ databases">
        <title>Development of a sustainable strategy for remediation of hydrocarbon-contaminated territories based on the waste exchange concept.</title>
        <authorList>
            <person name="Krivoruchko A."/>
        </authorList>
    </citation>
    <scope>NUCLEOTIDE SEQUENCE [LARGE SCALE GENOMIC DNA]</scope>
    <source>
        <strain evidence="6 7">IEGM 1327</strain>
    </source>
</reference>
<keyword evidence="4" id="KW-0175">Coiled coil</keyword>
<dbReference type="RefSeq" id="WP_317533657.1">
    <property type="nucleotide sequence ID" value="NZ_JAWLKF010000011.1"/>
</dbReference>
<accession>A0ABU4D426</accession>
<dbReference type="SUPFAM" id="SSF52540">
    <property type="entry name" value="P-loop containing nucleoside triphosphate hydrolases"/>
    <property type="match status" value="1"/>
</dbReference>